<proteinExistence type="predicted"/>
<feature type="region of interest" description="Disordered" evidence="1">
    <location>
        <begin position="529"/>
        <end position="615"/>
    </location>
</feature>
<feature type="compositionally biased region" description="Polar residues" evidence="1">
    <location>
        <begin position="559"/>
        <end position="568"/>
    </location>
</feature>
<feature type="compositionally biased region" description="Low complexity" evidence="1">
    <location>
        <begin position="267"/>
        <end position="282"/>
    </location>
</feature>
<comment type="caution">
    <text evidence="2">The sequence shown here is derived from an EMBL/GenBank/DDBJ whole genome shotgun (WGS) entry which is preliminary data.</text>
</comment>
<evidence type="ECO:0000313" key="2">
    <source>
        <dbReference type="EMBL" id="GLV58841.1"/>
    </source>
</evidence>
<feature type="compositionally biased region" description="Polar residues" evidence="1">
    <location>
        <begin position="376"/>
        <end position="388"/>
    </location>
</feature>
<keyword evidence="3" id="KW-1185">Reference proteome</keyword>
<protein>
    <recommendedName>
        <fullName evidence="4">Response regulatory domain-containing protein</fullName>
    </recommendedName>
</protein>
<dbReference type="EMBL" id="BSRI01000002">
    <property type="protein sequence ID" value="GLV58841.1"/>
    <property type="molecule type" value="Genomic_DNA"/>
</dbReference>
<reference evidence="2 3" key="1">
    <citation type="submission" date="2023-02" db="EMBL/GenBank/DDBJ databases">
        <title>Dictyobacter halimunensis sp. nov., a new member of the class Ktedonobacteria from forest soil in a geothermal area.</title>
        <authorList>
            <person name="Rachmania M.K."/>
            <person name="Ningsih F."/>
            <person name="Sakai Y."/>
            <person name="Yabe S."/>
            <person name="Yokota A."/>
            <person name="Sjamsuridzal W."/>
        </authorList>
    </citation>
    <scope>NUCLEOTIDE SEQUENCE [LARGE SCALE GENOMIC DNA]</scope>
    <source>
        <strain evidence="2 3">S3.2.2.5</strain>
    </source>
</reference>
<accession>A0ABQ6G003</accession>
<feature type="region of interest" description="Disordered" evidence="1">
    <location>
        <begin position="247"/>
        <end position="282"/>
    </location>
</feature>
<dbReference type="Proteomes" id="UP001344906">
    <property type="component" value="Unassembled WGS sequence"/>
</dbReference>
<feature type="region of interest" description="Disordered" evidence="1">
    <location>
        <begin position="167"/>
        <end position="231"/>
    </location>
</feature>
<gene>
    <name evidence="2" type="ORF">KDH_56690</name>
</gene>
<name>A0ABQ6G003_9CHLR</name>
<evidence type="ECO:0000256" key="1">
    <source>
        <dbReference type="SAM" id="MobiDB-lite"/>
    </source>
</evidence>
<feature type="compositionally biased region" description="Polar residues" evidence="1">
    <location>
        <begin position="247"/>
        <end position="259"/>
    </location>
</feature>
<evidence type="ECO:0000313" key="3">
    <source>
        <dbReference type="Proteomes" id="UP001344906"/>
    </source>
</evidence>
<sequence>MNISTGGPHTLLFERDQQFATLLGSELQLAGYTNHTARTAVEVFDAIARYPIRLVMVNLAQAAAARREFWVALETQRRDRKVQVLTFVCTNLAGYGPRDMEDHAPHSNADMEVDGMQGLMDLVDAVRSRVPSATIQMDMNHTQPRMPRFSSLATSATSQSLNQAGNAFATSLPSDTGSIPTPARTANATSLPQTPMNHSITSAQPALKNGTLNQNHMPSPATGLPGSNQPSYSEKIRAVLYPNQRTWNSQDSAGQQAPQETRDSREPINPSPVASAPAAPVANNDAPVLQRLASGQSNYEGSNESGLAQLSRMVQGFRSTNREESAPAPITHTVSTTYVPTIPTQPQGATQWAPVNPTRYTIPIESRDAHPGQINRYTQQPEVGNPTTPHAAVPTASPYSTPDTIREREQRQEQPVQTEKTYPTPVAPAARLAPSEEKIGTQPLRASPIQDMPIERTVTGPAIGEAARRPDVLSRTNYGPQTAHQLAVHVNKQATSPQLASISTPVPPATAPISKIAVPLFTPEVEKEPLSPAATRYEPRVSQNTRPAPPVAEPVTTRGYETSHQPSVAPTEPEPERRSAPVPEEPLASSQPATATREEMAAPIQPAREEKKNSHTINVPDDLAESMTTNNAVLLDIVQSLPPMPALTEQQTNNNVQPQVLNGRVTRSLNKVLLDGHLVPQDRLEVAQNIQRMLRGVDLNYQLGEILLMFKLLTPDQLLAASLVSYGLITTTQISALGRIRQELHSMGLEYDLENLLILFRILTPEQLREVRTSIQS</sequence>
<dbReference type="RefSeq" id="WP_338255221.1">
    <property type="nucleotide sequence ID" value="NZ_BSRI01000002.1"/>
</dbReference>
<evidence type="ECO:0008006" key="4">
    <source>
        <dbReference type="Google" id="ProtNLM"/>
    </source>
</evidence>
<feature type="region of interest" description="Disordered" evidence="1">
    <location>
        <begin position="376"/>
        <end position="430"/>
    </location>
</feature>
<feature type="compositionally biased region" description="Polar residues" evidence="1">
    <location>
        <begin position="167"/>
        <end position="217"/>
    </location>
</feature>
<organism evidence="2 3">
    <name type="scientific">Dictyobacter halimunensis</name>
    <dbReference type="NCBI Taxonomy" id="3026934"/>
    <lineage>
        <taxon>Bacteria</taxon>
        <taxon>Bacillati</taxon>
        <taxon>Chloroflexota</taxon>
        <taxon>Ktedonobacteria</taxon>
        <taxon>Ktedonobacterales</taxon>
        <taxon>Dictyobacteraceae</taxon>
        <taxon>Dictyobacter</taxon>
    </lineage>
</organism>